<keyword evidence="2" id="KW-0614">Plasmid</keyword>
<proteinExistence type="predicted"/>
<reference evidence="2" key="1">
    <citation type="submission" date="2020-03" db="EMBL/GenBank/DDBJ databases">
        <title>Integrating genomics with epidemiology reveals associations of carbapenem resistance with outcomes of bloodstream infections caused by Enterobacteriaceae in China.</title>
        <authorList>
            <person name="Yang Y."/>
            <person name="Yang Y."/>
            <person name="Tian G."/>
        </authorList>
    </citation>
    <scope>NUCLEOTIDE SEQUENCE</scope>
    <source>
        <strain evidence="2">BSI032</strain>
        <plasmid evidence="2">pBSI032-KPC2</plasmid>
    </source>
</reference>
<dbReference type="AlphaFoldDB" id="A0A8A6WBK3"/>
<feature type="domain" description="ParA helix turn helix" evidence="1">
    <location>
        <begin position="16"/>
        <end position="105"/>
    </location>
</feature>
<dbReference type="Pfam" id="PF18607">
    <property type="entry name" value="HTH_54"/>
    <property type="match status" value="1"/>
</dbReference>
<protein>
    <submittedName>
        <fullName evidence="2">Plasmid partition protein A</fullName>
    </submittedName>
</protein>
<geneLocation type="plasmid" evidence="2">
    <name>pBSI032-KPC2</name>
</geneLocation>
<evidence type="ECO:0000313" key="2">
    <source>
        <dbReference type="EMBL" id="QTK24272.1"/>
    </source>
</evidence>
<dbReference type="InterPro" id="IPR041250">
    <property type="entry name" value="HTH_54"/>
</dbReference>
<dbReference type="Gene3D" id="1.10.1660.30">
    <property type="match status" value="1"/>
</dbReference>
<evidence type="ECO:0000259" key="1">
    <source>
        <dbReference type="Pfam" id="PF18607"/>
    </source>
</evidence>
<dbReference type="EMBL" id="MT269827">
    <property type="protein sequence ID" value="QTK24272.1"/>
    <property type="molecule type" value="Genomic_DNA"/>
</dbReference>
<gene>
    <name evidence="2" type="primary">parA</name>
    <name evidence="2" type="ORF">DBLDMPFF_00116</name>
</gene>
<sequence length="112" mass="13118">MKRDYGSVGTIALRASALLQAMSRDIEEQRKEFNLTDYHQTYTRNAVAKLPKLSRRIVELAMKEMEEDGYIFNKKQIGNVEQYALTIKNVIDIYAHRQIPKYRDIHKGHCCK</sequence>
<accession>A0A8A6WBK3</accession>
<name>A0A8A6WBK3_KLEPN</name>
<organism evidence="2">
    <name type="scientific">Klebsiella pneumoniae</name>
    <dbReference type="NCBI Taxonomy" id="573"/>
    <lineage>
        <taxon>Bacteria</taxon>
        <taxon>Pseudomonadati</taxon>
        <taxon>Pseudomonadota</taxon>
        <taxon>Gammaproteobacteria</taxon>
        <taxon>Enterobacterales</taxon>
        <taxon>Enterobacteriaceae</taxon>
        <taxon>Klebsiella/Raoultella group</taxon>
        <taxon>Klebsiella</taxon>
        <taxon>Klebsiella pneumoniae complex</taxon>
    </lineage>
</organism>